<gene>
    <name evidence="2" type="ordered locus">Os10g0209566</name>
    <name evidence="2" type="ORF">OSNPB_100209566</name>
</gene>
<dbReference type="EMBL" id="AP014966">
    <property type="protein sequence ID" value="BAT10277.1"/>
    <property type="molecule type" value="Genomic_DNA"/>
</dbReference>
<organism evidence="2 3">
    <name type="scientific">Oryza sativa subsp. japonica</name>
    <name type="common">Rice</name>
    <dbReference type="NCBI Taxonomy" id="39947"/>
    <lineage>
        <taxon>Eukaryota</taxon>
        <taxon>Viridiplantae</taxon>
        <taxon>Streptophyta</taxon>
        <taxon>Embryophyta</taxon>
        <taxon>Tracheophyta</taxon>
        <taxon>Spermatophyta</taxon>
        <taxon>Magnoliopsida</taxon>
        <taxon>Liliopsida</taxon>
        <taxon>Poales</taxon>
        <taxon>Poaceae</taxon>
        <taxon>BOP clade</taxon>
        <taxon>Oryzoideae</taxon>
        <taxon>Oryzeae</taxon>
        <taxon>Oryzinae</taxon>
        <taxon>Oryza</taxon>
        <taxon>Oryza sativa</taxon>
    </lineage>
</organism>
<dbReference type="Proteomes" id="UP000059680">
    <property type="component" value="Chromosome 10"/>
</dbReference>
<dbReference type="Gramene" id="Os10t0209566-01">
    <property type="protein sequence ID" value="Os10t0209566-01"/>
    <property type="gene ID" value="Os10g0209566"/>
</dbReference>
<sequence length="170" mass="19052">RHPRRLAHPRLAEGRRLPRHPPRHPPRQRHPFPDLPRHLPRRRAGGPRHAGAQRLHRRRRRQEALPAARYRWERPPPPLPGLLRRLHLNGGALVAGVPSDSPPADAAEREEGWLAEAGRRAGSDGGTHLSLVEEAGYIWLAGGAIWLSECLGHPNGESVRACFFSVIAKF</sequence>
<accession>A0A0P0XSP0</accession>
<proteinExistence type="predicted"/>
<evidence type="ECO:0000313" key="2">
    <source>
        <dbReference type="EMBL" id="BAT10277.1"/>
    </source>
</evidence>
<evidence type="ECO:0000256" key="1">
    <source>
        <dbReference type="SAM" id="MobiDB-lite"/>
    </source>
</evidence>
<dbReference type="PaxDb" id="39947-A0A0P0XSP0"/>
<reference evidence="2 3" key="3">
    <citation type="journal article" date="2013" name="Rice">
        <title>Improvement of the Oryza sativa Nipponbare reference genome using next generation sequence and optical map data.</title>
        <authorList>
            <person name="Kawahara Y."/>
            <person name="de la Bastide M."/>
            <person name="Hamilton J.P."/>
            <person name="Kanamori H."/>
            <person name="McCombie W.R."/>
            <person name="Ouyang S."/>
            <person name="Schwartz D.C."/>
            <person name="Tanaka T."/>
            <person name="Wu J."/>
            <person name="Zhou S."/>
            <person name="Childs K.L."/>
            <person name="Davidson R.M."/>
            <person name="Lin H."/>
            <person name="Quesada-Ocampo L."/>
            <person name="Vaillancourt B."/>
            <person name="Sakai H."/>
            <person name="Lee S.S."/>
            <person name="Kim J."/>
            <person name="Numa H."/>
            <person name="Itoh T."/>
            <person name="Buell C.R."/>
            <person name="Matsumoto T."/>
        </authorList>
    </citation>
    <scope>NUCLEOTIDE SEQUENCE [LARGE SCALE GENOMIC DNA]</scope>
    <source>
        <strain evidence="3">cv. Nipponbare</strain>
    </source>
</reference>
<dbReference type="InParanoid" id="A0A0P0XSP0"/>
<name>A0A0P0XSP0_ORYSJ</name>
<protein>
    <submittedName>
        <fullName evidence="2">Os10g0209566 protein</fullName>
    </submittedName>
</protein>
<dbReference type="AlphaFoldDB" id="A0A0P0XSP0"/>
<feature type="non-terminal residue" evidence="2">
    <location>
        <position position="1"/>
    </location>
</feature>
<keyword evidence="3" id="KW-1185">Reference proteome</keyword>
<reference evidence="2 3" key="2">
    <citation type="journal article" date="2013" name="Plant Cell Physiol.">
        <title>Rice Annotation Project Database (RAP-DB): an integrative and interactive database for rice genomics.</title>
        <authorList>
            <person name="Sakai H."/>
            <person name="Lee S.S."/>
            <person name="Tanaka T."/>
            <person name="Numa H."/>
            <person name="Kim J."/>
            <person name="Kawahara Y."/>
            <person name="Wakimoto H."/>
            <person name="Yang C.C."/>
            <person name="Iwamoto M."/>
            <person name="Abe T."/>
            <person name="Yamada Y."/>
            <person name="Muto A."/>
            <person name="Inokuchi H."/>
            <person name="Ikemura T."/>
            <person name="Matsumoto T."/>
            <person name="Sasaki T."/>
            <person name="Itoh T."/>
        </authorList>
    </citation>
    <scope>NUCLEOTIDE SEQUENCE [LARGE SCALE GENOMIC DNA]</scope>
    <source>
        <strain evidence="3">cv. Nipponbare</strain>
    </source>
</reference>
<evidence type="ECO:0000313" key="3">
    <source>
        <dbReference type="Proteomes" id="UP000059680"/>
    </source>
</evidence>
<reference evidence="3" key="1">
    <citation type="journal article" date="2005" name="Nature">
        <title>The map-based sequence of the rice genome.</title>
        <authorList>
            <consortium name="International rice genome sequencing project (IRGSP)"/>
            <person name="Matsumoto T."/>
            <person name="Wu J."/>
            <person name="Kanamori H."/>
            <person name="Katayose Y."/>
            <person name="Fujisawa M."/>
            <person name="Namiki N."/>
            <person name="Mizuno H."/>
            <person name="Yamamoto K."/>
            <person name="Antonio B.A."/>
            <person name="Baba T."/>
            <person name="Sakata K."/>
            <person name="Nagamura Y."/>
            <person name="Aoki H."/>
            <person name="Arikawa K."/>
            <person name="Arita K."/>
            <person name="Bito T."/>
            <person name="Chiden Y."/>
            <person name="Fujitsuka N."/>
            <person name="Fukunaka R."/>
            <person name="Hamada M."/>
            <person name="Harada C."/>
            <person name="Hayashi A."/>
            <person name="Hijishita S."/>
            <person name="Honda M."/>
            <person name="Hosokawa S."/>
            <person name="Ichikawa Y."/>
            <person name="Idonuma A."/>
            <person name="Iijima M."/>
            <person name="Ikeda M."/>
            <person name="Ikeno M."/>
            <person name="Ito K."/>
            <person name="Ito S."/>
            <person name="Ito T."/>
            <person name="Ito Y."/>
            <person name="Ito Y."/>
            <person name="Iwabuchi A."/>
            <person name="Kamiya K."/>
            <person name="Karasawa W."/>
            <person name="Kurita K."/>
            <person name="Katagiri S."/>
            <person name="Kikuta A."/>
            <person name="Kobayashi H."/>
            <person name="Kobayashi N."/>
            <person name="Machita K."/>
            <person name="Maehara T."/>
            <person name="Masukawa M."/>
            <person name="Mizubayashi T."/>
            <person name="Mukai Y."/>
            <person name="Nagasaki H."/>
            <person name="Nagata Y."/>
            <person name="Naito S."/>
            <person name="Nakashima M."/>
            <person name="Nakama Y."/>
            <person name="Nakamichi Y."/>
            <person name="Nakamura M."/>
            <person name="Meguro A."/>
            <person name="Negishi M."/>
            <person name="Ohta I."/>
            <person name="Ohta T."/>
            <person name="Okamoto M."/>
            <person name="Ono N."/>
            <person name="Saji S."/>
            <person name="Sakaguchi M."/>
            <person name="Sakai K."/>
            <person name="Shibata M."/>
            <person name="Shimokawa T."/>
            <person name="Song J."/>
            <person name="Takazaki Y."/>
            <person name="Terasawa K."/>
            <person name="Tsugane M."/>
            <person name="Tsuji K."/>
            <person name="Ueda S."/>
            <person name="Waki K."/>
            <person name="Yamagata H."/>
            <person name="Yamamoto M."/>
            <person name="Yamamoto S."/>
            <person name="Yamane H."/>
            <person name="Yoshiki S."/>
            <person name="Yoshihara R."/>
            <person name="Yukawa K."/>
            <person name="Zhong H."/>
            <person name="Yano M."/>
            <person name="Yuan Q."/>
            <person name="Ouyang S."/>
            <person name="Liu J."/>
            <person name="Jones K.M."/>
            <person name="Gansberger K."/>
            <person name="Moffat K."/>
            <person name="Hill J."/>
            <person name="Bera J."/>
            <person name="Fadrosh D."/>
            <person name="Jin S."/>
            <person name="Johri S."/>
            <person name="Kim M."/>
            <person name="Overton L."/>
            <person name="Reardon M."/>
            <person name="Tsitrin T."/>
            <person name="Vuong H."/>
            <person name="Weaver B."/>
            <person name="Ciecko A."/>
            <person name="Tallon L."/>
            <person name="Jackson J."/>
            <person name="Pai G."/>
            <person name="Aken S.V."/>
            <person name="Utterback T."/>
            <person name="Reidmuller S."/>
            <person name="Feldblyum T."/>
            <person name="Hsiao J."/>
            <person name="Zismann V."/>
            <person name="Iobst S."/>
            <person name="de Vazeille A.R."/>
            <person name="Buell C.R."/>
            <person name="Ying K."/>
            <person name="Li Y."/>
            <person name="Lu T."/>
            <person name="Huang Y."/>
            <person name="Zhao Q."/>
            <person name="Feng Q."/>
            <person name="Zhang L."/>
            <person name="Zhu J."/>
            <person name="Weng Q."/>
            <person name="Mu J."/>
            <person name="Lu Y."/>
            <person name="Fan D."/>
            <person name="Liu Y."/>
            <person name="Guan J."/>
            <person name="Zhang Y."/>
            <person name="Yu S."/>
            <person name="Liu X."/>
            <person name="Zhang Y."/>
            <person name="Hong G."/>
            <person name="Han B."/>
            <person name="Choisne N."/>
            <person name="Demange N."/>
            <person name="Orjeda G."/>
            <person name="Samain S."/>
            <person name="Cattolico L."/>
            <person name="Pelletier E."/>
            <person name="Couloux A."/>
            <person name="Segurens B."/>
            <person name="Wincker P."/>
            <person name="D'Hont A."/>
            <person name="Scarpelli C."/>
            <person name="Weissenbach J."/>
            <person name="Salanoubat M."/>
            <person name="Quetier F."/>
            <person name="Yu Y."/>
            <person name="Kim H.R."/>
            <person name="Rambo T."/>
            <person name="Currie J."/>
            <person name="Collura K."/>
            <person name="Luo M."/>
            <person name="Yang T."/>
            <person name="Ammiraju J.S.S."/>
            <person name="Engler F."/>
            <person name="Soderlund C."/>
            <person name="Wing R.A."/>
            <person name="Palmer L.E."/>
            <person name="de la Bastide M."/>
            <person name="Spiegel L."/>
            <person name="Nascimento L."/>
            <person name="Zutavern T."/>
            <person name="O'Shaughnessy A."/>
            <person name="Dike S."/>
            <person name="Dedhia N."/>
            <person name="Preston R."/>
            <person name="Balija V."/>
            <person name="McCombie W.R."/>
            <person name="Chow T."/>
            <person name="Chen H."/>
            <person name="Chung M."/>
            <person name="Chen C."/>
            <person name="Shaw J."/>
            <person name="Wu H."/>
            <person name="Hsiao K."/>
            <person name="Chao Y."/>
            <person name="Chu M."/>
            <person name="Cheng C."/>
            <person name="Hour A."/>
            <person name="Lee P."/>
            <person name="Lin S."/>
            <person name="Lin Y."/>
            <person name="Liou J."/>
            <person name="Liu S."/>
            <person name="Hsing Y."/>
            <person name="Raghuvanshi S."/>
            <person name="Mohanty A."/>
            <person name="Bharti A.K."/>
            <person name="Gaur A."/>
            <person name="Gupta V."/>
            <person name="Kumar D."/>
            <person name="Ravi V."/>
            <person name="Vij S."/>
            <person name="Kapur A."/>
            <person name="Khurana P."/>
            <person name="Khurana P."/>
            <person name="Khurana J.P."/>
            <person name="Tyagi A.K."/>
            <person name="Gaikwad K."/>
            <person name="Singh A."/>
            <person name="Dalal V."/>
            <person name="Srivastava S."/>
            <person name="Dixit A."/>
            <person name="Pal A.K."/>
            <person name="Ghazi I.A."/>
            <person name="Yadav M."/>
            <person name="Pandit A."/>
            <person name="Bhargava A."/>
            <person name="Sureshbabu K."/>
            <person name="Batra K."/>
            <person name="Sharma T.R."/>
            <person name="Mohapatra T."/>
            <person name="Singh N.K."/>
            <person name="Messing J."/>
            <person name="Nelson A.B."/>
            <person name="Fuks G."/>
            <person name="Kavchok S."/>
            <person name="Keizer G."/>
            <person name="Linton E."/>
            <person name="Llaca V."/>
            <person name="Song R."/>
            <person name="Tanyolac B."/>
            <person name="Young S."/>
            <person name="Ho-Il K."/>
            <person name="Hahn J.H."/>
            <person name="Sangsakoo G."/>
            <person name="Vanavichit A."/>
            <person name="de Mattos Luiz.A.T."/>
            <person name="Zimmer P.D."/>
            <person name="Malone G."/>
            <person name="Dellagostin O."/>
            <person name="de Oliveira A.C."/>
            <person name="Bevan M."/>
            <person name="Bancroft I."/>
            <person name="Minx P."/>
            <person name="Cordum H."/>
            <person name="Wilson R."/>
            <person name="Cheng Z."/>
            <person name="Jin W."/>
            <person name="Jiang J."/>
            <person name="Leong S.A."/>
            <person name="Iwama H."/>
            <person name="Gojobori T."/>
            <person name="Itoh T."/>
            <person name="Niimura Y."/>
            <person name="Fujii Y."/>
            <person name="Habara T."/>
            <person name="Sakai H."/>
            <person name="Sato Y."/>
            <person name="Wilson G."/>
            <person name="Kumar K."/>
            <person name="McCouch S."/>
            <person name="Juretic N."/>
            <person name="Hoen D."/>
            <person name="Wright S."/>
            <person name="Bruskiewich R."/>
            <person name="Bureau T."/>
            <person name="Miyao A."/>
            <person name="Hirochika H."/>
            <person name="Nishikawa T."/>
            <person name="Kadowaki K."/>
            <person name="Sugiura M."/>
            <person name="Burr B."/>
            <person name="Sasaki T."/>
        </authorList>
    </citation>
    <scope>NUCLEOTIDE SEQUENCE [LARGE SCALE GENOMIC DNA]</scope>
    <source>
        <strain evidence="3">cv. Nipponbare</strain>
    </source>
</reference>
<feature type="compositionally biased region" description="Basic residues" evidence="1">
    <location>
        <begin position="17"/>
        <end position="30"/>
    </location>
</feature>
<feature type="region of interest" description="Disordered" evidence="1">
    <location>
        <begin position="1"/>
        <end position="72"/>
    </location>
</feature>